<dbReference type="PhylomeDB" id="Q2JB79"/>
<accession>Q2JB79</accession>
<sequence length="79" mass="8448">MNALEGTLTDLLVSRLGVVAEGVTPDSTYEQLMLDSLGLIEFLLIIRKELGVSLDDDALQTGTTLAETARLVEAKGSRV</sequence>
<dbReference type="InterPro" id="IPR036736">
    <property type="entry name" value="ACP-like_sf"/>
</dbReference>
<proteinExistence type="predicted"/>
<dbReference type="Gene3D" id="1.10.1200.10">
    <property type="entry name" value="ACP-like"/>
    <property type="match status" value="1"/>
</dbReference>
<keyword evidence="3" id="KW-1185">Reference proteome</keyword>
<dbReference type="AlphaFoldDB" id="Q2JB79"/>
<protein>
    <submittedName>
        <fullName evidence="2">Acyl carrier protein</fullName>
    </submittedName>
</protein>
<dbReference type="Proteomes" id="UP000001937">
    <property type="component" value="Chromosome"/>
</dbReference>
<dbReference type="eggNOG" id="COG0236">
    <property type="taxonomic scope" value="Bacteria"/>
</dbReference>
<reference evidence="2 3" key="1">
    <citation type="journal article" date="2007" name="Genome Res.">
        <title>Genome characteristics of facultatively symbiotic Frankia sp. strains reflect host range and host plant biogeography.</title>
        <authorList>
            <person name="Normand P."/>
            <person name="Lapierre P."/>
            <person name="Tisa L.S."/>
            <person name="Gogarten J.P."/>
            <person name="Alloisio N."/>
            <person name="Bagnarol E."/>
            <person name="Bassi C.A."/>
            <person name="Berry A.M."/>
            <person name="Bickhart D.M."/>
            <person name="Choisne N."/>
            <person name="Couloux A."/>
            <person name="Cournoyer B."/>
            <person name="Cruveiller S."/>
            <person name="Daubin V."/>
            <person name="Demange N."/>
            <person name="Francino M.P."/>
            <person name="Goltsman E."/>
            <person name="Huang Y."/>
            <person name="Kopp O.R."/>
            <person name="Labarre L."/>
            <person name="Lapidus A."/>
            <person name="Lavire C."/>
            <person name="Marechal J."/>
            <person name="Martinez M."/>
            <person name="Mastronunzio J.E."/>
            <person name="Mullin B.C."/>
            <person name="Niemann J."/>
            <person name="Pujic P."/>
            <person name="Rawnsley T."/>
            <person name="Rouy Z."/>
            <person name="Schenowitz C."/>
            <person name="Sellstedt A."/>
            <person name="Tavares F."/>
            <person name="Tomkins J.P."/>
            <person name="Vallenet D."/>
            <person name="Valverde C."/>
            <person name="Wall L.G."/>
            <person name="Wang Y."/>
            <person name="Medigue C."/>
            <person name="Benson D.R."/>
        </authorList>
    </citation>
    <scope>NUCLEOTIDE SEQUENCE [LARGE SCALE GENOMIC DNA]</scope>
    <source>
        <strain evidence="3">DSM 45818 / CECT 9043 / CcI3</strain>
    </source>
</reference>
<dbReference type="EMBL" id="CP000249">
    <property type="protein sequence ID" value="ABD11463.1"/>
    <property type="molecule type" value="Genomic_DNA"/>
</dbReference>
<dbReference type="HOGENOM" id="CLU_108696_3_2_11"/>
<evidence type="ECO:0000313" key="3">
    <source>
        <dbReference type="Proteomes" id="UP000001937"/>
    </source>
</evidence>
<evidence type="ECO:0000259" key="1">
    <source>
        <dbReference type="PROSITE" id="PS50075"/>
    </source>
</evidence>
<dbReference type="RefSeq" id="WP_011436511.1">
    <property type="nucleotide sequence ID" value="NC_007777.1"/>
</dbReference>
<organism evidence="2 3">
    <name type="scientific">Frankia casuarinae (strain DSM 45818 / CECT 9043 / HFP020203 / CcI3)</name>
    <dbReference type="NCBI Taxonomy" id="106370"/>
    <lineage>
        <taxon>Bacteria</taxon>
        <taxon>Bacillati</taxon>
        <taxon>Actinomycetota</taxon>
        <taxon>Actinomycetes</taxon>
        <taxon>Frankiales</taxon>
        <taxon>Frankiaceae</taxon>
        <taxon>Frankia</taxon>
    </lineage>
</organism>
<feature type="domain" description="Carrier" evidence="1">
    <location>
        <begin position="2"/>
        <end position="76"/>
    </location>
</feature>
<gene>
    <name evidence="2" type="ordered locus">Francci3_2091</name>
</gene>
<dbReference type="PROSITE" id="PS50075">
    <property type="entry name" value="CARRIER"/>
    <property type="match status" value="1"/>
</dbReference>
<dbReference type="KEGG" id="fra:Francci3_2091"/>
<dbReference type="Pfam" id="PF00550">
    <property type="entry name" value="PP-binding"/>
    <property type="match status" value="1"/>
</dbReference>
<dbReference type="SUPFAM" id="SSF47336">
    <property type="entry name" value="ACP-like"/>
    <property type="match status" value="1"/>
</dbReference>
<dbReference type="OrthoDB" id="3192863at2"/>
<name>Q2JB79_FRACC</name>
<evidence type="ECO:0000313" key="2">
    <source>
        <dbReference type="EMBL" id="ABD11463.1"/>
    </source>
</evidence>
<dbReference type="STRING" id="106370.Francci3_2091"/>
<dbReference type="InterPro" id="IPR009081">
    <property type="entry name" value="PP-bd_ACP"/>
</dbReference>